<dbReference type="AlphaFoldDB" id="A0A2S9YKV0"/>
<gene>
    <name evidence="2" type="ORF">ENSA5_00750</name>
</gene>
<name>A0A2S9YKV0_9BACT</name>
<evidence type="ECO:0000313" key="2">
    <source>
        <dbReference type="EMBL" id="PRQ05755.1"/>
    </source>
</evidence>
<comment type="caution">
    <text evidence="2">The sequence shown here is derived from an EMBL/GenBank/DDBJ whole genome shotgun (WGS) entry which is preliminary data.</text>
</comment>
<organism evidence="2 3">
    <name type="scientific">Enhygromyxa salina</name>
    <dbReference type="NCBI Taxonomy" id="215803"/>
    <lineage>
        <taxon>Bacteria</taxon>
        <taxon>Pseudomonadati</taxon>
        <taxon>Myxococcota</taxon>
        <taxon>Polyangia</taxon>
        <taxon>Nannocystales</taxon>
        <taxon>Nannocystaceae</taxon>
        <taxon>Enhygromyxa</taxon>
    </lineage>
</organism>
<dbReference type="RefSeq" id="WP_106389560.1">
    <property type="nucleotide sequence ID" value="NZ_PVNK01000005.1"/>
</dbReference>
<dbReference type="EMBL" id="PVNK01000005">
    <property type="protein sequence ID" value="PRQ05755.1"/>
    <property type="molecule type" value="Genomic_DNA"/>
</dbReference>
<dbReference type="InterPro" id="IPR027598">
    <property type="entry name" value="Amphi-Trp_dom"/>
</dbReference>
<sequence length="92" mass="10382">MAAEDDFRHESVQDRRSIVKYLHAITAGIEQGQIELGTADHMLALEPGGMIELEVQAKRKAGRVKFSIKLHWREDEEEPSTEVLEIKAGPRS</sequence>
<evidence type="ECO:0000259" key="1">
    <source>
        <dbReference type="Pfam" id="PF20068"/>
    </source>
</evidence>
<feature type="domain" description="Amphi-Trp" evidence="1">
    <location>
        <begin position="1"/>
        <end position="86"/>
    </location>
</feature>
<dbReference type="NCBIfam" id="TIGR04354">
    <property type="entry name" value="amphi-Trp"/>
    <property type="match status" value="1"/>
</dbReference>
<accession>A0A2S9YKV0</accession>
<reference evidence="2 3" key="1">
    <citation type="submission" date="2018-03" db="EMBL/GenBank/DDBJ databases">
        <title>Draft Genome Sequences of the Obligatory Marine Myxobacteria Enhygromyxa salina SWB005.</title>
        <authorList>
            <person name="Poehlein A."/>
            <person name="Moghaddam J.A."/>
            <person name="Harms H."/>
            <person name="Alanjari M."/>
            <person name="Koenig G.M."/>
            <person name="Daniel R."/>
            <person name="Schaeberle T.F."/>
        </authorList>
    </citation>
    <scope>NUCLEOTIDE SEQUENCE [LARGE SCALE GENOMIC DNA]</scope>
    <source>
        <strain evidence="2 3">SWB005</strain>
    </source>
</reference>
<proteinExistence type="predicted"/>
<dbReference type="OrthoDB" id="5422838at2"/>
<protein>
    <recommendedName>
        <fullName evidence="1">Amphi-Trp domain-containing protein</fullName>
    </recommendedName>
</protein>
<dbReference type="Proteomes" id="UP000237968">
    <property type="component" value="Unassembled WGS sequence"/>
</dbReference>
<keyword evidence="3" id="KW-1185">Reference proteome</keyword>
<dbReference type="Pfam" id="PF20068">
    <property type="entry name" value="Amphi-Trp"/>
    <property type="match status" value="1"/>
</dbReference>
<evidence type="ECO:0000313" key="3">
    <source>
        <dbReference type="Proteomes" id="UP000237968"/>
    </source>
</evidence>